<dbReference type="SUPFAM" id="SSF46785">
    <property type="entry name" value="Winged helix' DNA-binding domain"/>
    <property type="match status" value="1"/>
</dbReference>
<dbReference type="SUPFAM" id="SSF53383">
    <property type="entry name" value="PLP-dependent transferases"/>
    <property type="match status" value="1"/>
</dbReference>
<dbReference type="RefSeq" id="WP_270129451.1">
    <property type="nucleotide sequence ID" value="NZ_CP115397.1"/>
</dbReference>
<evidence type="ECO:0000313" key="8">
    <source>
        <dbReference type="Proteomes" id="UP001211872"/>
    </source>
</evidence>
<organism evidence="7 8">
    <name type="scientific">Hymenobacter yonginensis</name>
    <dbReference type="NCBI Taxonomy" id="748197"/>
    <lineage>
        <taxon>Bacteria</taxon>
        <taxon>Pseudomonadati</taxon>
        <taxon>Bacteroidota</taxon>
        <taxon>Cytophagia</taxon>
        <taxon>Cytophagales</taxon>
        <taxon>Hymenobacteraceae</taxon>
        <taxon>Hymenobacter</taxon>
    </lineage>
</organism>
<comment type="similarity">
    <text evidence="1">In the C-terminal section; belongs to the class-I pyridoxal-phosphate-dependent aminotransferase family.</text>
</comment>
<dbReference type="InterPro" id="IPR015421">
    <property type="entry name" value="PyrdxlP-dep_Trfase_major"/>
</dbReference>
<dbReference type="InterPro" id="IPR015424">
    <property type="entry name" value="PyrdxlP-dep_Trfase"/>
</dbReference>
<evidence type="ECO:0000259" key="6">
    <source>
        <dbReference type="PROSITE" id="PS50949"/>
    </source>
</evidence>
<dbReference type="Pfam" id="PF00155">
    <property type="entry name" value="Aminotran_1_2"/>
    <property type="match status" value="1"/>
</dbReference>
<evidence type="ECO:0000256" key="1">
    <source>
        <dbReference type="ARBA" id="ARBA00005384"/>
    </source>
</evidence>
<keyword evidence="7" id="KW-0614">Plasmid</keyword>
<dbReference type="PANTHER" id="PTHR46577:SF1">
    <property type="entry name" value="HTH-TYPE TRANSCRIPTIONAL REGULATORY PROTEIN GABR"/>
    <property type="match status" value="1"/>
</dbReference>
<evidence type="ECO:0000313" key="7">
    <source>
        <dbReference type="EMBL" id="WBO86775.1"/>
    </source>
</evidence>
<keyword evidence="4" id="KW-0238">DNA-binding</keyword>
<dbReference type="PRINTS" id="PR00035">
    <property type="entry name" value="HTHGNTR"/>
</dbReference>
<feature type="domain" description="HTH gntR-type" evidence="6">
    <location>
        <begin position="16"/>
        <end position="84"/>
    </location>
</feature>
<evidence type="ECO:0000256" key="5">
    <source>
        <dbReference type="ARBA" id="ARBA00023163"/>
    </source>
</evidence>
<gene>
    <name evidence="7" type="ORF">O9Z63_21075</name>
</gene>
<dbReference type="InterPro" id="IPR000524">
    <property type="entry name" value="Tscrpt_reg_HTH_GntR"/>
</dbReference>
<dbReference type="InterPro" id="IPR036388">
    <property type="entry name" value="WH-like_DNA-bd_sf"/>
</dbReference>
<evidence type="ECO:0000256" key="2">
    <source>
        <dbReference type="ARBA" id="ARBA00022898"/>
    </source>
</evidence>
<sequence>MLPYQTLLSLQRGTSLALPQQIAAGLINLIRRGVLPFGARFPGARQLAEQLGVNRQTVGLAYEELQAQGWLVQRPRRAPVVCTQLPEAPGQPLPVAIGQFPARAAFQFPKSDAAPAVQLPAHPSLVLDGGSPDARLAPHALLTRNYRRATRGVARYPQLLGYAAPNGVLRLRQQLARYLHDTRGVPATAENVFVTRGSTMAFFLLAQLLVQAGDTVVVGEQSYAEADAIFQNRGARLARVAVDEQGLVLEELEALCRRQPVRLLYVTPHHHYPTTVTLSATRRVRLLALAEQYDFIVLEDDYDFDYHYAEAPILPLASAAQTGRVIYTGSLSKVLAPAYRIGYVVAPAEVLQALAPIRVLVDQLGDPLLETAVADLFADGTMHHHLARSRQQYQHRRDVFCAALQARLARWFSFVPPTGGLAVWGRLADTVDLPKLAQCCRELGLLLSDGRAHQLLAEPRPMHLRLGFAALTPVELERSVRILETALRSLE</sequence>
<dbReference type="SMART" id="SM00345">
    <property type="entry name" value="HTH_GNTR"/>
    <property type="match status" value="1"/>
</dbReference>
<dbReference type="CDD" id="cd07377">
    <property type="entry name" value="WHTH_GntR"/>
    <property type="match status" value="1"/>
</dbReference>
<keyword evidence="3" id="KW-0805">Transcription regulation</keyword>
<dbReference type="EMBL" id="CP115397">
    <property type="protein sequence ID" value="WBO86775.1"/>
    <property type="molecule type" value="Genomic_DNA"/>
</dbReference>
<keyword evidence="7" id="KW-0032">Aminotransferase</keyword>
<keyword evidence="7" id="KW-0808">Transferase</keyword>
<keyword evidence="8" id="KW-1185">Reference proteome</keyword>
<proteinExistence type="inferred from homology"/>
<name>A0ABY7PV53_9BACT</name>
<dbReference type="GO" id="GO:0008483">
    <property type="term" value="F:transaminase activity"/>
    <property type="evidence" value="ECO:0007669"/>
    <property type="project" value="UniProtKB-KW"/>
</dbReference>
<dbReference type="InterPro" id="IPR004839">
    <property type="entry name" value="Aminotransferase_I/II_large"/>
</dbReference>
<keyword evidence="2" id="KW-0663">Pyridoxal phosphate</keyword>
<reference evidence="7 8" key="1">
    <citation type="journal article" date="2011" name="Int. J. Syst. Evol. Microbiol.">
        <title>Hymenobacter yonginensis sp. nov., isolated from a mesotrophic artificial lake.</title>
        <authorList>
            <person name="Joung Y."/>
            <person name="Cho S.H."/>
            <person name="Kim H."/>
            <person name="Kim S.B."/>
            <person name="Joh K."/>
        </authorList>
    </citation>
    <scope>NUCLEOTIDE SEQUENCE [LARGE SCALE GENOMIC DNA]</scope>
    <source>
        <strain evidence="7 8">KCTC 22745</strain>
    </source>
</reference>
<dbReference type="PANTHER" id="PTHR46577">
    <property type="entry name" value="HTH-TYPE TRANSCRIPTIONAL REGULATORY PROTEIN GABR"/>
    <property type="match status" value="1"/>
</dbReference>
<dbReference type="PROSITE" id="PS50949">
    <property type="entry name" value="HTH_GNTR"/>
    <property type="match status" value="1"/>
</dbReference>
<dbReference type="CDD" id="cd00609">
    <property type="entry name" value="AAT_like"/>
    <property type="match status" value="1"/>
</dbReference>
<dbReference type="Pfam" id="PF00392">
    <property type="entry name" value="GntR"/>
    <property type="match status" value="1"/>
</dbReference>
<geneLocation type="plasmid" evidence="7 8">
    <name>unnamed2</name>
</geneLocation>
<dbReference type="InterPro" id="IPR051446">
    <property type="entry name" value="HTH_trans_reg/aminotransferase"/>
</dbReference>
<accession>A0ABY7PV53</accession>
<dbReference type="Gene3D" id="3.40.640.10">
    <property type="entry name" value="Type I PLP-dependent aspartate aminotransferase-like (Major domain)"/>
    <property type="match status" value="1"/>
</dbReference>
<evidence type="ECO:0000256" key="4">
    <source>
        <dbReference type="ARBA" id="ARBA00023125"/>
    </source>
</evidence>
<protein>
    <submittedName>
        <fullName evidence="7">PLP-dependent aminotransferase family protein</fullName>
    </submittedName>
</protein>
<dbReference type="Gene3D" id="1.10.10.10">
    <property type="entry name" value="Winged helix-like DNA-binding domain superfamily/Winged helix DNA-binding domain"/>
    <property type="match status" value="1"/>
</dbReference>
<dbReference type="Proteomes" id="UP001211872">
    <property type="component" value="Plasmid unnamed2"/>
</dbReference>
<keyword evidence="5" id="KW-0804">Transcription</keyword>
<dbReference type="InterPro" id="IPR036390">
    <property type="entry name" value="WH_DNA-bd_sf"/>
</dbReference>
<evidence type="ECO:0000256" key="3">
    <source>
        <dbReference type="ARBA" id="ARBA00023015"/>
    </source>
</evidence>